<organism evidence="1 2">
    <name type="scientific">Chitinophaga silvatica</name>
    <dbReference type="NCBI Taxonomy" id="2282649"/>
    <lineage>
        <taxon>Bacteria</taxon>
        <taxon>Pseudomonadati</taxon>
        <taxon>Bacteroidota</taxon>
        <taxon>Chitinophagia</taxon>
        <taxon>Chitinophagales</taxon>
        <taxon>Chitinophagaceae</taxon>
        <taxon>Chitinophaga</taxon>
    </lineage>
</organism>
<dbReference type="EMBL" id="QPMM01000006">
    <property type="protein sequence ID" value="RFS22623.1"/>
    <property type="molecule type" value="Genomic_DNA"/>
</dbReference>
<name>A0A3E1YA74_9BACT</name>
<proteinExistence type="predicted"/>
<dbReference type="Proteomes" id="UP000260644">
    <property type="component" value="Unassembled WGS sequence"/>
</dbReference>
<gene>
    <name evidence="1" type="ORF">DVR12_12550</name>
</gene>
<dbReference type="AlphaFoldDB" id="A0A3E1YA74"/>
<keyword evidence="2" id="KW-1185">Reference proteome</keyword>
<protein>
    <submittedName>
        <fullName evidence="1">Uncharacterized protein</fullName>
    </submittedName>
</protein>
<accession>A0A3E1YA74</accession>
<sequence length="136" mass="15105">MKMDNKIYLSENPTGVIYIPDPEEQNPEKQYPRMEITAHSYNGDVITFTLAKAELPFTPGTYYVTQKGNSMTVATNSLYSTTYTSANSKMFYITIDKIDNIAVEGSFSGMLKDVMGFSGDVAVQDGAFRALISQVR</sequence>
<evidence type="ECO:0000313" key="2">
    <source>
        <dbReference type="Proteomes" id="UP000260644"/>
    </source>
</evidence>
<comment type="caution">
    <text evidence="1">The sequence shown here is derived from an EMBL/GenBank/DDBJ whole genome shotgun (WGS) entry which is preliminary data.</text>
</comment>
<evidence type="ECO:0000313" key="1">
    <source>
        <dbReference type="EMBL" id="RFS22623.1"/>
    </source>
</evidence>
<reference evidence="1 2" key="1">
    <citation type="submission" date="2018-07" db="EMBL/GenBank/DDBJ databases">
        <title>Chitinophaga K2CV101002-2 sp. nov., isolated from a monsoon evergreen broad-leaved forest soil.</title>
        <authorList>
            <person name="Lv Y."/>
        </authorList>
    </citation>
    <scope>NUCLEOTIDE SEQUENCE [LARGE SCALE GENOMIC DNA]</scope>
    <source>
        <strain evidence="1 2">GDMCC 1.1288</strain>
    </source>
</reference>